<feature type="transmembrane region" description="Helical" evidence="1">
    <location>
        <begin position="469"/>
        <end position="496"/>
    </location>
</feature>
<dbReference type="AlphaFoldDB" id="T1D189"/>
<dbReference type="Gene3D" id="3.30.70.1440">
    <property type="entry name" value="Multidrug efflux transporter AcrB pore domain"/>
    <property type="match status" value="1"/>
</dbReference>
<feature type="transmembrane region" description="Helical" evidence="1">
    <location>
        <begin position="390"/>
        <end position="410"/>
    </location>
</feature>
<evidence type="ECO:0000256" key="1">
    <source>
        <dbReference type="SAM" id="Phobius"/>
    </source>
</evidence>
<evidence type="ECO:0000313" key="2">
    <source>
        <dbReference type="EMBL" id="EQD75269.1"/>
    </source>
</evidence>
<keyword evidence="1" id="KW-0812">Transmembrane</keyword>
<feature type="transmembrane region" description="Helical" evidence="1">
    <location>
        <begin position="958"/>
        <end position="980"/>
    </location>
</feature>
<dbReference type="GO" id="GO:0005886">
    <property type="term" value="C:plasma membrane"/>
    <property type="evidence" value="ECO:0007669"/>
    <property type="project" value="TreeGrafter"/>
</dbReference>
<dbReference type="PRINTS" id="PR00702">
    <property type="entry name" value="ACRIFLAVINRP"/>
</dbReference>
<proteinExistence type="predicted"/>
<dbReference type="Gene3D" id="3.30.70.1320">
    <property type="entry name" value="Multidrug efflux transporter AcrB pore domain like"/>
    <property type="match status" value="1"/>
</dbReference>
<dbReference type="Gene3D" id="3.30.70.1430">
    <property type="entry name" value="Multidrug efflux transporter AcrB pore domain"/>
    <property type="match status" value="2"/>
</dbReference>
<comment type="caution">
    <text evidence="2">The sequence shown here is derived from an EMBL/GenBank/DDBJ whole genome shotgun (WGS) entry which is preliminary data.</text>
</comment>
<feature type="transmembrane region" description="Helical" evidence="1">
    <location>
        <begin position="912"/>
        <end position="932"/>
    </location>
</feature>
<sequence length="1024" mass="110705">MGKYLEFLWVNRFTALLLPVLVFAAGLIAYHTLPKSVFPDVAFPKVAVLVHTDNLPVRFMLLEVTRPLEEAAKGEPGVRLVRSQTGNGLSKLHVYFDRGVNPELAYLMLQARLAAIALPAGAIISERLMLPNIYPLAEYALVSNRYDSSTLMPTFAFQIRPALLALPGVYEVNDTGRGWPEVDVNLRERRLAEYHIKAATVTNILRQDQGPFFSGVLNVFHEQFLLATTPRPVNPRDLAALNLPLGAPVAGGARAPLSLGTLARIRIRPPPLVREAAVAGWRHALVIDVSADRGVNEVGVARAVAAHIDSLRHHLPSGVHLVPIYNLSHLIESSLHDVWMALLLGSFIAWLVVLLFLGRWDAALATLTVVPLSVAGTLLVLHAFGFGINIMTLGGITAAIGALVDHAIVVMERGLHGPREGTRPERRLHALMRVGDILPLMTMATLTSCVVFAPLIFLSGTIGLLFRDMAFAVIIALITSQAVALILTPLLTFWIAQRPRRPHRLPGERALRLGYGKLLIRGMRKPWLALPVILVLAGGALIALGHLPTAFLPHWDEGIFVVPFRTPVGDGVRETTRVGRDLMVAALRNPNVGRVSLVIGRGFGNRYATPNKGGLVIVLKPNHPDSTRKVMGELRRVFRATAPDLTTLETMQVMINRLGNLSGSHAPLEIQLFGSNSAVLRADGRRLFASLHASHAFESLVFKSPSAGPELRITPNTLSVLYGLPPLRIADSVKTDFWGRRAGFLTRGEQILPIRVRVVPSTPIGPGNLDHLPLRLPGGTYTTLGNVAHVQLQGVVPYITHQNLVPYSLIKLNPRPGEGLSVAAARAQTIIAAMHFPPGISPVIGGYYRQQKKSFEQMAYIVSAALFLLLILLGFQFSSFRAAVAALCATALAGTGAFLALLVTGVNLDSTAYLGVLLVFAIGVNNVILIFARAHQTGGASPSAVHVAWAARQRMRPILMTMLADVLGFLPLAIGIGHGTDLLKPLAIAVMGGLTLSALMSLWLAPVMYTLLSVSRNPPHPVRG</sequence>
<dbReference type="Pfam" id="PF00873">
    <property type="entry name" value="ACR_tran"/>
    <property type="match status" value="1"/>
</dbReference>
<feature type="transmembrane region" description="Helical" evidence="1">
    <location>
        <begin position="364"/>
        <end position="384"/>
    </location>
</feature>
<reference evidence="2" key="2">
    <citation type="journal article" date="2014" name="ISME J.">
        <title>Microbial stratification in low pH oxic and suboxic macroscopic growths along an acid mine drainage.</title>
        <authorList>
            <person name="Mendez-Garcia C."/>
            <person name="Mesa V."/>
            <person name="Sprenger R.R."/>
            <person name="Richter M."/>
            <person name="Diez M.S."/>
            <person name="Solano J."/>
            <person name="Bargiela R."/>
            <person name="Golyshina O.V."/>
            <person name="Manteca A."/>
            <person name="Ramos J.L."/>
            <person name="Gallego J.R."/>
            <person name="Llorente I."/>
            <person name="Martins Dos Santos V.A."/>
            <person name="Jensen O.N."/>
            <person name="Pelaez A.I."/>
            <person name="Sanchez J."/>
            <person name="Ferrer M."/>
        </authorList>
    </citation>
    <scope>NUCLEOTIDE SEQUENCE</scope>
</reference>
<dbReference type="Gene3D" id="1.20.1640.10">
    <property type="entry name" value="Multidrug efflux transporter AcrB transmembrane domain"/>
    <property type="match status" value="2"/>
</dbReference>
<dbReference type="SUPFAM" id="SSF82693">
    <property type="entry name" value="Multidrug efflux transporter AcrB pore domain, PN1, PN2, PC1 and PC2 subdomains"/>
    <property type="match status" value="3"/>
</dbReference>
<protein>
    <submittedName>
        <fullName evidence="2">Cation efflux system protein</fullName>
    </submittedName>
</protein>
<accession>T1D189</accession>
<feature type="transmembrane region" description="Helical" evidence="1">
    <location>
        <begin position="858"/>
        <end position="875"/>
    </location>
</feature>
<dbReference type="SUPFAM" id="SSF82714">
    <property type="entry name" value="Multidrug efflux transporter AcrB TolC docking domain, DN and DC subdomains"/>
    <property type="match status" value="1"/>
</dbReference>
<dbReference type="EMBL" id="AUZY01001309">
    <property type="protein sequence ID" value="EQD75269.1"/>
    <property type="molecule type" value="Genomic_DNA"/>
</dbReference>
<feature type="transmembrane region" description="Helical" evidence="1">
    <location>
        <begin position="431"/>
        <end position="457"/>
    </location>
</feature>
<reference evidence="2" key="1">
    <citation type="submission" date="2013-08" db="EMBL/GenBank/DDBJ databases">
        <authorList>
            <person name="Mendez C."/>
            <person name="Richter M."/>
            <person name="Ferrer M."/>
            <person name="Sanchez J."/>
        </authorList>
    </citation>
    <scope>NUCLEOTIDE SEQUENCE</scope>
</reference>
<feature type="transmembrane region" description="Helical" evidence="1">
    <location>
        <begin position="882"/>
        <end position="906"/>
    </location>
</feature>
<feature type="transmembrane region" description="Helical" evidence="1">
    <location>
        <begin position="527"/>
        <end position="547"/>
    </location>
</feature>
<keyword evidence="1" id="KW-1133">Transmembrane helix</keyword>
<dbReference type="InterPro" id="IPR027463">
    <property type="entry name" value="AcrB_DN_DC_subdom"/>
</dbReference>
<dbReference type="GO" id="GO:0042910">
    <property type="term" value="F:xenobiotic transmembrane transporter activity"/>
    <property type="evidence" value="ECO:0007669"/>
    <property type="project" value="TreeGrafter"/>
</dbReference>
<dbReference type="PANTHER" id="PTHR32063">
    <property type="match status" value="1"/>
</dbReference>
<dbReference type="PANTHER" id="PTHR32063:SF24">
    <property type="entry name" value="CATION EFFLUX SYSTEM (ACRB_ACRD_ACRF FAMILY)"/>
    <property type="match status" value="1"/>
</dbReference>
<name>T1D189_9ZZZZ</name>
<dbReference type="InterPro" id="IPR001036">
    <property type="entry name" value="Acrflvin-R"/>
</dbReference>
<feature type="transmembrane region" description="Helical" evidence="1">
    <location>
        <begin position="338"/>
        <end position="357"/>
    </location>
</feature>
<dbReference type="Gene3D" id="3.30.2090.10">
    <property type="entry name" value="Multidrug efflux transporter AcrB TolC docking domain, DN and DC subdomains"/>
    <property type="match status" value="2"/>
</dbReference>
<feature type="transmembrane region" description="Helical" evidence="1">
    <location>
        <begin position="986"/>
        <end position="1012"/>
    </location>
</feature>
<dbReference type="SUPFAM" id="SSF82866">
    <property type="entry name" value="Multidrug efflux transporter AcrB transmembrane domain"/>
    <property type="match status" value="2"/>
</dbReference>
<keyword evidence="1" id="KW-0472">Membrane</keyword>
<organism evidence="2">
    <name type="scientific">mine drainage metagenome</name>
    <dbReference type="NCBI Taxonomy" id="410659"/>
    <lineage>
        <taxon>unclassified sequences</taxon>
        <taxon>metagenomes</taxon>
        <taxon>ecological metagenomes</taxon>
    </lineage>
</organism>
<gene>
    <name evidence="2" type="ORF">B1B_02213</name>
</gene>